<dbReference type="OrthoDB" id="2142533at2759"/>
<evidence type="ECO:0000313" key="2">
    <source>
        <dbReference type="EMBL" id="TDG38387.1"/>
    </source>
</evidence>
<comment type="caution">
    <text evidence="2">The sequence shown here is derived from an EMBL/GenBank/DDBJ whole genome shotgun (WGS) entry which is preliminary data.</text>
</comment>
<keyword evidence="3" id="KW-1185">Reference proteome</keyword>
<feature type="domain" description="KRIT1/FRMD8 FERM" evidence="1">
    <location>
        <begin position="2"/>
        <end position="80"/>
    </location>
</feature>
<dbReference type="InterPro" id="IPR051594">
    <property type="entry name" value="KRIT1/FRMD8"/>
</dbReference>
<dbReference type="InterPro" id="IPR057096">
    <property type="entry name" value="KRIT1_FRMD8_FERM_C"/>
</dbReference>
<dbReference type="Gene3D" id="2.30.29.30">
    <property type="entry name" value="Pleckstrin-homology domain (PH domain)/Phosphotyrosine-binding domain (PTB)"/>
    <property type="match status" value="1"/>
</dbReference>
<dbReference type="Proteomes" id="UP000295192">
    <property type="component" value="Unassembled WGS sequence"/>
</dbReference>
<dbReference type="PANTHER" id="PTHR13283">
    <property type="entry name" value="KREV INTERACTION TRAPPED 1-RELATED"/>
    <property type="match status" value="1"/>
</dbReference>
<dbReference type="InterPro" id="IPR011993">
    <property type="entry name" value="PH-like_dom_sf"/>
</dbReference>
<dbReference type="PANTHER" id="PTHR13283:SF10">
    <property type="entry name" value="FERM DOMAIN-CONTAINING PROTEIN 8"/>
    <property type="match status" value="1"/>
</dbReference>
<accession>A0A484AMQ0</accession>
<evidence type="ECO:0000259" key="1">
    <source>
        <dbReference type="Pfam" id="PF24522"/>
    </source>
</evidence>
<dbReference type="AlphaFoldDB" id="A0A484AMQ0"/>
<organism evidence="2 3">
    <name type="scientific">Drosophila navojoa</name>
    <name type="common">Fruit fly</name>
    <dbReference type="NCBI Taxonomy" id="7232"/>
    <lineage>
        <taxon>Eukaryota</taxon>
        <taxon>Metazoa</taxon>
        <taxon>Ecdysozoa</taxon>
        <taxon>Arthropoda</taxon>
        <taxon>Hexapoda</taxon>
        <taxon>Insecta</taxon>
        <taxon>Pterygota</taxon>
        <taxon>Neoptera</taxon>
        <taxon>Endopterygota</taxon>
        <taxon>Diptera</taxon>
        <taxon>Brachycera</taxon>
        <taxon>Muscomorpha</taxon>
        <taxon>Ephydroidea</taxon>
        <taxon>Drosophilidae</taxon>
        <taxon>Drosophila</taxon>
    </lineage>
</organism>
<dbReference type="Pfam" id="PF24522">
    <property type="entry name" value="KRIT1_FRMD8_FERM_C"/>
    <property type="match status" value="1"/>
</dbReference>
<gene>
    <name evidence="2" type="ORF">AWZ03_015191</name>
</gene>
<dbReference type="GO" id="GO:0005886">
    <property type="term" value="C:plasma membrane"/>
    <property type="evidence" value="ECO:0007669"/>
    <property type="project" value="TreeGrafter"/>
</dbReference>
<protein>
    <recommendedName>
        <fullName evidence="1">KRIT1/FRMD8 FERM domain-containing protein</fullName>
    </recommendedName>
</protein>
<evidence type="ECO:0000313" key="3">
    <source>
        <dbReference type="Proteomes" id="UP000295192"/>
    </source>
</evidence>
<name>A0A484AMQ0_DRONA</name>
<reference evidence="2 3" key="1">
    <citation type="journal article" date="2019" name="J. Hered.">
        <title>An Improved Genome Assembly for Drosophila navojoa, the Basal Species in the mojavensis Cluster.</title>
        <authorList>
            <person name="Vanderlinde T."/>
            <person name="Dupim E.G."/>
            <person name="Nazario-Yepiz N.O."/>
            <person name="Carvalho A.B."/>
        </authorList>
    </citation>
    <scope>NUCLEOTIDE SEQUENCE [LARGE SCALE GENOMIC DNA]</scope>
    <source>
        <strain evidence="2">Navoj_Jal97</strain>
        <tissue evidence="2">Whole organism</tissue>
    </source>
</reference>
<dbReference type="EMBL" id="LSRL02004053">
    <property type="protein sequence ID" value="TDG38387.1"/>
    <property type="molecule type" value="Genomic_DNA"/>
</dbReference>
<dbReference type="GO" id="GO:0090090">
    <property type="term" value="P:negative regulation of canonical Wnt signaling pathway"/>
    <property type="evidence" value="ECO:0007669"/>
    <property type="project" value="TreeGrafter"/>
</dbReference>
<proteinExistence type="predicted"/>
<sequence length="105" mass="11818">MEVLIAVNERGVFIIDCFENTLLLGLRYEDLSWDYAKPSATDDLECLTCIFLQFDAIENGVQISKLVQVFSKQAAMIDALISHFTGQMRKRKQEGGSAEQCHDGK</sequence>